<dbReference type="SUPFAM" id="SSF53850">
    <property type="entry name" value="Periplasmic binding protein-like II"/>
    <property type="match status" value="1"/>
</dbReference>
<evidence type="ECO:0000313" key="3">
    <source>
        <dbReference type="Proteomes" id="UP001336020"/>
    </source>
</evidence>
<reference evidence="2 3" key="1">
    <citation type="submission" date="2023-07" db="EMBL/GenBank/DDBJ databases">
        <authorList>
            <person name="Girao M."/>
            <person name="Carvalho M.F."/>
        </authorList>
    </citation>
    <scope>NUCLEOTIDE SEQUENCE [LARGE SCALE GENOMIC DNA]</scope>
    <source>
        <strain evidence="2 3">YIM65754</strain>
    </source>
</reference>
<dbReference type="EMBL" id="JAUTXY010000013">
    <property type="protein sequence ID" value="MEE2060543.1"/>
    <property type="molecule type" value="Genomic_DNA"/>
</dbReference>
<organism evidence="2 3">
    <name type="scientific">Rhodococcus artemisiae</name>
    <dbReference type="NCBI Taxonomy" id="714159"/>
    <lineage>
        <taxon>Bacteria</taxon>
        <taxon>Bacillati</taxon>
        <taxon>Actinomycetota</taxon>
        <taxon>Actinomycetes</taxon>
        <taxon>Mycobacteriales</taxon>
        <taxon>Nocardiaceae</taxon>
        <taxon>Rhodococcus</taxon>
    </lineage>
</organism>
<keyword evidence="3" id="KW-1185">Reference proteome</keyword>
<evidence type="ECO:0000313" key="2">
    <source>
        <dbReference type="EMBL" id="MEE2060543.1"/>
    </source>
</evidence>
<accession>A0ABU7LG66</accession>
<feature type="domain" description="SsuA/THI5-like" evidence="1">
    <location>
        <begin position="110"/>
        <end position="202"/>
    </location>
</feature>
<name>A0ABU7LG66_9NOCA</name>
<comment type="caution">
    <text evidence="2">The sequence shown here is derived from an EMBL/GenBank/DDBJ whole genome shotgun (WGS) entry which is preliminary data.</text>
</comment>
<dbReference type="Proteomes" id="UP001336020">
    <property type="component" value="Unassembled WGS sequence"/>
</dbReference>
<dbReference type="RefSeq" id="WP_330135721.1">
    <property type="nucleotide sequence ID" value="NZ_JAUTXY010000013.1"/>
</dbReference>
<evidence type="ECO:0000259" key="1">
    <source>
        <dbReference type="Pfam" id="PF09084"/>
    </source>
</evidence>
<dbReference type="PANTHER" id="PTHR30024">
    <property type="entry name" value="ALIPHATIC SULFONATES-BINDING PROTEIN-RELATED"/>
    <property type="match status" value="1"/>
</dbReference>
<proteinExistence type="predicted"/>
<dbReference type="Gene3D" id="3.40.190.10">
    <property type="entry name" value="Periplasmic binding protein-like II"/>
    <property type="match status" value="2"/>
</dbReference>
<dbReference type="InterPro" id="IPR015168">
    <property type="entry name" value="SsuA/THI5"/>
</dbReference>
<gene>
    <name evidence="2" type="ORF">Q7514_23755</name>
</gene>
<sequence>MSSAVLGRARKARDALAVAAVAGLVLAGCATDSGGGGLAADAPIPDDVPAGTSLSVATRVAKAQLEASGLIDELGFTVSDWPTVTAGPDVIQGFRGDAIDLATNAAVPPIQAAATGFDAKIVAVKEKDKAQYELATSPGSDVESLDDLRGRKIAVSPGQAQGVVVLRTLKTLGIGFDEVEIVELPSTQFLTALQSGQVDVAPLSEPSLTKYLDEYGDEGARGIVTPEVDALSVLWAPVSVLEDPAKAAAIKSFIPLWAQGEVWAWENPDEWIQAYYVDSEGVSFEDGKRIIDSVGQEPRYPSSWDHAIQWTQETADILAEGGWFSEIDAEDLFDRRFETVAYESVPEIYRVGADS</sequence>
<dbReference type="Pfam" id="PF09084">
    <property type="entry name" value="NMT1"/>
    <property type="match status" value="1"/>
</dbReference>
<protein>
    <submittedName>
        <fullName evidence="2">ABC transporter substrate-binding protein</fullName>
    </submittedName>
</protein>